<comment type="similarity">
    <text evidence="2">Belongs to the metallo-dependent hydrolases superfamily. Adenosine and AMP deaminases family.</text>
</comment>
<feature type="region of interest" description="Disordered" evidence="7">
    <location>
        <begin position="69"/>
        <end position="101"/>
    </location>
</feature>
<comment type="cofactor">
    <cofactor evidence="1">
        <name>Zn(2+)</name>
        <dbReference type="ChEBI" id="CHEBI:29105"/>
    </cofactor>
</comment>
<evidence type="ECO:0000256" key="6">
    <source>
        <dbReference type="ARBA" id="ARBA00022833"/>
    </source>
</evidence>
<dbReference type="SUPFAM" id="SSF51556">
    <property type="entry name" value="Metallo-dependent hydrolases"/>
    <property type="match status" value="1"/>
</dbReference>
<reference evidence="9 10" key="1">
    <citation type="submission" date="2019-03" db="EMBL/GenBank/DDBJ databases">
        <authorList>
            <consortium name="Pathogen Informatics"/>
        </authorList>
    </citation>
    <scope>NUCLEOTIDE SEQUENCE [LARGE SCALE GENOMIC DNA]</scope>
    <source>
        <strain evidence="9 10">NCTC12993</strain>
    </source>
</reference>
<dbReference type="InterPro" id="IPR006330">
    <property type="entry name" value="Ado/ade_deaminase"/>
</dbReference>
<protein>
    <recommendedName>
        <fullName evidence="3">adenosine deaminase</fullName>
        <ecNumber evidence="3">3.5.4.4</ecNumber>
    </recommendedName>
</protein>
<dbReference type="PROSITE" id="PS00485">
    <property type="entry name" value="A_DEAMINASE"/>
    <property type="match status" value="1"/>
</dbReference>
<organism evidence="9 10">
    <name type="scientific">Kluyvera cryocrescens</name>
    <name type="common">Kluyvera citrophila</name>
    <dbReference type="NCBI Taxonomy" id="580"/>
    <lineage>
        <taxon>Bacteria</taxon>
        <taxon>Pseudomonadati</taxon>
        <taxon>Pseudomonadota</taxon>
        <taxon>Gammaproteobacteria</taxon>
        <taxon>Enterobacterales</taxon>
        <taxon>Enterobacteriaceae</taxon>
        <taxon>Kluyvera</taxon>
    </lineage>
</organism>
<dbReference type="GO" id="GO:0004000">
    <property type="term" value="F:adenosine deaminase activity"/>
    <property type="evidence" value="ECO:0007669"/>
    <property type="project" value="TreeGrafter"/>
</dbReference>
<dbReference type="Gene3D" id="3.20.20.140">
    <property type="entry name" value="Metal-dependent hydrolases"/>
    <property type="match status" value="1"/>
</dbReference>
<dbReference type="GO" id="GO:0006154">
    <property type="term" value="P:adenosine catabolic process"/>
    <property type="evidence" value="ECO:0007669"/>
    <property type="project" value="TreeGrafter"/>
</dbReference>
<dbReference type="PANTHER" id="PTHR11409:SF43">
    <property type="entry name" value="ADENOSINE DEAMINASE"/>
    <property type="match status" value="1"/>
</dbReference>
<dbReference type="Pfam" id="PF00962">
    <property type="entry name" value="A_deaminase"/>
    <property type="match status" value="1"/>
</dbReference>
<dbReference type="PANTHER" id="PTHR11409">
    <property type="entry name" value="ADENOSINE DEAMINASE"/>
    <property type="match status" value="1"/>
</dbReference>
<keyword evidence="10" id="KW-1185">Reference proteome</keyword>
<evidence type="ECO:0000313" key="9">
    <source>
        <dbReference type="EMBL" id="VFS57089.1"/>
    </source>
</evidence>
<dbReference type="GO" id="GO:0046103">
    <property type="term" value="P:inosine biosynthetic process"/>
    <property type="evidence" value="ECO:0007669"/>
    <property type="project" value="TreeGrafter"/>
</dbReference>
<evidence type="ECO:0000256" key="2">
    <source>
        <dbReference type="ARBA" id="ARBA00006676"/>
    </source>
</evidence>
<evidence type="ECO:0000256" key="7">
    <source>
        <dbReference type="SAM" id="MobiDB-lite"/>
    </source>
</evidence>
<name>A0A485AKW7_KLUCR</name>
<dbReference type="AlphaFoldDB" id="A0A485AKW7"/>
<evidence type="ECO:0000256" key="1">
    <source>
        <dbReference type="ARBA" id="ARBA00001947"/>
    </source>
</evidence>
<dbReference type="InterPro" id="IPR001365">
    <property type="entry name" value="A_deaminase_dom"/>
</dbReference>
<dbReference type="GO" id="GO:0009168">
    <property type="term" value="P:purine ribonucleoside monophosphate biosynthetic process"/>
    <property type="evidence" value="ECO:0007669"/>
    <property type="project" value="InterPro"/>
</dbReference>
<evidence type="ECO:0000256" key="4">
    <source>
        <dbReference type="ARBA" id="ARBA00022723"/>
    </source>
</evidence>
<feature type="domain" description="Adenosine deaminase" evidence="8">
    <location>
        <begin position="1"/>
        <end position="64"/>
    </location>
</feature>
<keyword evidence="4" id="KW-0479">Metal-binding</keyword>
<sequence length="157" mass="17329">MDYLAEKRIGIESCLTSNIQTSTVPSLALHPLKIFLEHGVLASLNTDDPAVQGIDIQHEYHVAGAGCRLEPAADPPGADQRPGDGLPERFREAGVKGSRPARIKKNPGSACLPGFHLFRSSDQIQRRAMLRRFNSQLNQFHNLNRLACRHGVFTHTI</sequence>
<evidence type="ECO:0000313" key="10">
    <source>
        <dbReference type="Proteomes" id="UP000401081"/>
    </source>
</evidence>
<evidence type="ECO:0000256" key="5">
    <source>
        <dbReference type="ARBA" id="ARBA00022801"/>
    </source>
</evidence>
<proteinExistence type="inferred from homology"/>
<dbReference type="InterPro" id="IPR006650">
    <property type="entry name" value="A/AMP_deam_AS"/>
</dbReference>
<dbReference type="InterPro" id="IPR032466">
    <property type="entry name" value="Metal_Hydrolase"/>
</dbReference>
<evidence type="ECO:0000256" key="3">
    <source>
        <dbReference type="ARBA" id="ARBA00012784"/>
    </source>
</evidence>
<gene>
    <name evidence="9" type="ORF">NCTC12993_00615</name>
</gene>
<dbReference type="GO" id="GO:0046872">
    <property type="term" value="F:metal ion binding"/>
    <property type="evidence" value="ECO:0007669"/>
    <property type="project" value="UniProtKB-KW"/>
</dbReference>
<dbReference type="EC" id="3.5.4.4" evidence="3"/>
<dbReference type="GO" id="GO:0005829">
    <property type="term" value="C:cytosol"/>
    <property type="evidence" value="ECO:0007669"/>
    <property type="project" value="TreeGrafter"/>
</dbReference>
<keyword evidence="5" id="KW-0378">Hydrolase</keyword>
<dbReference type="EMBL" id="CAADJD010000008">
    <property type="protein sequence ID" value="VFS57089.1"/>
    <property type="molecule type" value="Genomic_DNA"/>
</dbReference>
<evidence type="ECO:0000259" key="8">
    <source>
        <dbReference type="Pfam" id="PF00962"/>
    </source>
</evidence>
<accession>A0A485AKW7</accession>
<dbReference type="Proteomes" id="UP000401081">
    <property type="component" value="Unassembled WGS sequence"/>
</dbReference>
<keyword evidence="6" id="KW-0862">Zinc</keyword>
<dbReference type="GO" id="GO:0043103">
    <property type="term" value="P:hypoxanthine salvage"/>
    <property type="evidence" value="ECO:0007669"/>
    <property type="project" value="TreeGrafter"/>
</dbReference>